<keyword evidence="2" id="KW-1185">Reference proteome</keyword>
<proteinExistence type="predicted"/>
<name>A0ABW3X2Q9_9HYPH</name>
<evidence type="ECO:0000313" key="1">
    <source>
        <dbReference type="EMBL" id="MFD1303902.1"/>
    </source>
</evidence>
<dbReference type="RefSeq" id="WP_238207707.1">
    <property type="nucleotide sequence ID" value="NZ_JBHTND010000043.1"/>
</dbReference>
<dbReference type="Proteomes" id="UP001597176">
    <property type="component" value="Unassembled WGS sequence"/>
</dbReference>
<gene>
    <name evidence="1" type="ORF">ACFQ4G_20250</name>
</gene>
<organism evidence="1 2">
    <name type="scientific">Methylobacterium marchantiae</name>
    <dbReference type="NCBI Taxonomy" id="600331"/>
    <lineage>
        <taxon>Bacteria</taxon>
        <taxon>Pseudomonadati</taxon>
        <taxon>Pseudomonadota</taxon>
        <taxon>Alphaproteobacteria</taxon>
        <taxon>Hyphomicrobiales</taxon>
        <taxon>Methylobacteriaceae</taxon>
        <taxon>Methylobacterium</taxon>
    </lineage>
</organism>
<protein>
    <submittedName>
        <fullName evidence="1">Uncharacterized protein</fullName>
    </submittedName>
</protein>
<dbReference type="Gene3D" id="2.150.10.10">
    <property type="entry name" value="Serralysin-like metalloprotease, C-terminal"/>
    <property type="match status" value="1"/>
</dbReference>
<dbReference type="InterPro" id="IPR011049">
    <property type="entry name" value="Serralysin-like_metalloprot_C"/>
</dbReference>
<comment type="caution">
    <text evidence="1">The sequence shown here is derived from an EMBL/GenBank/DDBJ whole genome shotgun (WGS) entry which is preliminary data.</text>
</comment>
<accession>A0ABW3X2Q9</accession>
<sequence>MALCNPGPSSLADSTVASAGRDPITDFSQIQHDRIDLRPIDANADLAANQVFSFIGAAAFHKIAGELRAVESGANTLVSGDLDGNGTADFSVLLRGHLALQAGDFLL</sequence>
<dbReference type="EMBL" id="JBHTND010000043">
    <property type="protein sequence ID" value="MFD1303902.1"/>
    <property type="molecule type" value="Genomic_DNA"/>
</dbReference>
<reference evidence="2" key="1">
    <citation type="journal article" date="2019" name="Int. J. Syst. Evol. Microbiol.">
        <title>The Global Catalogue of Microorganisms (GCM) 10K type strain sequencing project: providing services to taxonomists for standard genome sequencing and annotation.</title>
        <authorList>
            <consortium name="The Broad Institute Genomics Platform"/>
            <consortium name="The Broad Institute Genome Sequencing Center for Infectious Disease"/>
            <person name="Wu L."/>
            <person name="Ma J."/>
        </authorList>
    </citation>
    <scope>NUCLEOTIDE SEQUENCE [LARGE SCALE GENOMIC DNA]</scope>
    <source>
        <strain evidence="2">CCUG 56108</strain>
    </source>
</reference>
<evidence type="ECO:0000313" key="2">
    <source>
        <dbReference type="Proteomes" id="UP001597176"/>
    </source>
</evidence>